<keyword evidence="1" id="KW-0472">Membrane</keyword>
<dbReference type="Pfam" id="PF13490">
    <property type="entry name" value="zf-HC2"/>
    <property type="match status" value="1"/>
</dbReference>
<reference evidence="3 4" key="1">
    <citation type="submission" date="2018-02" db="EMBL/GenBank/DDBJ databases">
        <title>The draft genome of Phyllobacterium sp. 1N-3.</title>
        <authorList>
            <person name="Liu L."/>
            <person name="Li L."/>
            <person name="Zhang X."/>
            <person name="Wang T."/>
            <person name="Liang L."/>
        </authorList>
    </citation>
    <scope>NUCLEOTIDE SEQUENCE [LARGE SCALE GENOMIC DNA]</scope>
    <source>
        <strain evidence="3 4">1N-3</strain>
    </source>
</reference>
<dbReference type="AlphaFoldDB" id="A0A2S9IPR1"/>
<dbReference type="RefSeq" id="WP_105742851.1">
    <property type="nucleotide sequence ID" value="NZ_PVBR01000011.1"/>
</dbReference>
<proteinExistence type="predicted"/>
<feature type="domain" description="Putative zinc-finger" evidence="2">
    <location>
        <begin position="10"/>
        <end position="34"/>
    </location>
</feature>
<feature type="transmembrane region" description="Helical" evidence="1">
    <location>
        <begin position="88"/>
        <end position="106"/>
    </location>
</feature>
<keyword evidence="1" id="KW-1133">Transmembrane helix</keyword>
<sequence>MSREKYPVTDDALHAYVDGVLEARDRAVVENHLASNPADAETVESWSRQNEALRALYGHVGEEPVPEHLGAYRIADDRKTASRNWQRMAAAGIVLFAMGAAGGWFGHNLTNSTRSAPMPLVEEAVAAHNLYASEIIHPVEVRADQSAHLAAWLSKRLDRPLDIPDLRALGFDLVGGRLLPAGGRPAAQFMYEDKTGRRVTLYIVPTSNGPESSFHYTTLDGLEAFFWRDETINCALVGGLPRAELRQIAMQAYKELG</sequence>
<name>A0A2S9IPR1_9HYPH</name>
<dbReference type="Gene3D" id="1.10.10.1320">
    <property type="entry name" value="Anti-sigma factor, zinc-finger domain"/>
    <property type="match status" value="1"/>
</dbReference>
<keyword evidence="4" id="KW-1185">Reference proteome</keyword>
<dbReference type="EMBL" id="PVBR01000011">
    <property type="protein sequence ID" value="PRD42519.1"/>
    <property type="molecule type" value="Genomic_DNA"/>
</dbReference>
<accession>A0A2S9IPR1</accession>
<gene>
    <name evidence="3" type="ORF">C5748_15535</name>
</gene>
<keyword evidence="1" id="KW-0812">Transmembrane</keyword>
<protein>
    <submittedName>
        <fullName evidence="3">Anti-sigma factor</fullName>
    </submittedName>
</protein>
<organism evidence="3 4">
    <name type="scientific">Phyllobacterium phragmitis</name>
    <dbReference type="NCBI Taxonomy" id="2670329"/>
    <lineage>
        <taxon>Bacteria</taxon>
        <taxon>Pseudomonadati</taxon>
        <taxon>Pseudomonadota</taxon>
        <taxon>Alphaproteobacteria</taxon>
        <taxon>Hyphomicrobiales</taxon>
        <taxon>Phyllobacteriaceae</taxon>
        <taxon>Phyllobacterium</taxon>
    </lineage>
</organism>
<dbReference type="InterPro" id="IPR027383">
    <property type="entry name" value="Znf_put"/>
</dbReference>
<dbReference type="Proteomes" id="UP000239434">
    <property type="component" value="Unassembled WGS sequence"/>
</dbReference>
<evidence type="ECO:0000259" key="2">
    <source>
        <dbReference type="Pfam" id="PF13490"/>
    </source>
</evidence>
<comment type="caution">
    <text evidence="3">The sequence shown here is derived from an EMBL/GenBank/DDBJ whole genome shotgun (WGS) entry which is preliminary data.</text>
</comment>
<evidence type="ECO:0000313" key="4">
    <source>
        <dbReference type="Proteomes" id="UP000239434"/>
    </source>
</evidence>
<evidence type="ECO:0000313" key="3">
    <source>
        <dbReference type="EMBL" id="PRD42519.1"/>
    </source>
</evidence>
<dbReference type="InterPro" id="IPR041916">
    <property type="entry name" value="Anti_sigma_zinc_sf"/>
</dbReference>
<evidence type="ECO:0000256" key="1">
    <source>
        <dbReference type="SAM" id="Phobius"/>
    </source>
</evidence>